<dbReference type="EMBL" id="JAFIDN010000001">
    <property type="protein sequence ID" value="MBP3191150.1"/>
    <property type="molecule type" value="Genomic_DNA"/>
</dbReference>
<comment type="subcellular location">
    <subcellularLocation>
        <location evidence="1">Cell membrane</location>
        <topology evidence="1">Multi-pass membrane protein</topology>
    </subcellularLocation>
</comment>
<feature type="transmembrane region" description="Helical" evidence="8">
    <location>
        <begin position="149"/>
        <end position="171"/>
    </location>
</feature>
<dbReference type="PANTHER" id="PTHR21716">
    <property type="entry name" value="TRANSMEMBRANE PROTEIN"/>
    <property type="match status" value="1"/>
</dbReference>
<dbReference type="RefSeq" id="WP_210509385.1">
    <property type="nucleotide sequence ID" value="NZ_JAFIDN010000001.1"/>
</dbReference>
<dbReference type="AlphaFoldDB" id="A0A8J7UTA6"/>
<sequence length="355" mass="39103">MKKLNAETFIRLIIGLAAVLLFLLILYRFFTLVLYALIALVITYILDPFVNRMQAVGMNRTLAISIVISSLILLLVWFSSTILPAIANQLIILSQQLNIDAVIAVTAQIEEQILEHLPFLQEGILIDNVPNAVDALFQTEDFAATLNNILGIFADIFWAFLVVPFATFFILKDGARLRRNILQLVPNKYFETVLTGIEKIEKRLVTYFKSVGLQSIIIATTATITLSFVGLNNALSVGIAAGVANIIPYFGPIIGYVLSIIVSILETGDFSLVIFVIIAIAITQVIDNIIVQPLLFSRSANLHPLVVLFVVMTGAELAGIFGMLIAVPLTAVIVITAKQISWSLENYHVFRLTNN</sequence>
<feature type="transmembrane region" description="Helical" evidence="8">
    <location>
        <begin position="9"/>
        <end position="27"/>
    </location>
</feature>
<dbReference type="GO" id="GO:0005886">
    <property type="term" value="C:plasma membrane"/>
    <property type="evidence" value="ECO:0007669"/>
    <property type="project" value="UniProtKB-SubCell"/>
</dbReference>
<comment type="similarity">
    <text evidence="2">Belongs to the autoinducer-2 exporter (AI-2E) (TC 2.A.86) family.</text>
</comment>
<proteinExistence type="inferred from homology"/>
<organism evidence="9 10">
    <name type="scientific">Natronogracilivirga saccharolytica</name>
    <dbReference type="NCBI Taxonomy" id="2812953"/>
    <lineage>
        <taxon>Bacteria</taxon>
        <taxon>Pseudomonadati</taxon>
        <taxon>Balneolota</taxon>
        <taxon>Balneolia</taxon>
        <taxon>Balneolales</taxon>
        <taxon>Cyclonatronaceae</taxon>
        <taxon>Natronogracilivirga</taxon>
    </lineage>
</organism>
<gene>
    <name evidence="9" type="ORF">NATSA_00590</name>
</gene>
<feature type="transmembrane region" description="Helical" evidence="8">
    <location>
        <begin position="270"/>
        <end position="286"/>
    </location>
</feature>
<evidence type="ECO:0000313" key="9">
    <source>
        <dbReference type="EMBL" id="MBP3191150.1"/>
    </source>
</evidence>
<keyword evidence="7 8" id="KW-0472">Membrane</keyword>
<evidence type="ECO:0000256" key="8">
    <source>
        <dbReference type="SAM" id="Phobius"/>
    </source>
</evidence>
<reference evidence="9" key="1">
    <citation type="submission" date="2021-02" db="EMBL/GenBank/DDBJ databases">
        <title>Natronogracilivirga saccharolytica gen. nov. sp. nov. a new anaerobic, haloalkiliphilic carbohydrate-fermenting bacterium from soda lake and proposing of Cyclonatronumiaceae fam. nov. in the phylum Balneolaeota.</title>
        <authorList>
            <person name="Zhilina T.N."/>
            <person name="Sorokin D.Y."/>
            <person name="Zavarzina D.G."/>
            <person name="Toshchakov S.V."/>
            <person name="Kublanov I.V."/>
        </authorList>
    </citation>
    <scope>NUCLEOTIDE SEQUENCE</scope>
    <source>
        <strain evidence="9">Z-1702</strain>
    </source>
</reference>
<evidence type="ECO:0000313" key="10">
    <source>
        <dbReference type="Proteomes" id="UP000673975"/>
    </source>
</evidence>
<evidence type="ECO:0000256" key="4">
    <source>
        <dbReference type="ARBA" id="ARBA00022475"/>
    </source>
</evidence>
<feature type="transmembrane region" description="Helical" evidence="8">
    <location>
        <begin position="33"/>
        <end position="50"/>
    </location>
</feature>
<dbReference type="InterPro" id="IPR002549">
    <property type="entry name" value="AI-2E-like"/>
</dbReference>
<evidence type="ECO:0000256" key="7">
    <source>
        <dbReference type="ARBA" id="ARBA00023136"/>
    </source>
</evidence>
<feature type="transmembrane region" description="Helical" evidence="8">
    <location>
        <begin position="306"/>
        <end position="335"/>
    </location>
</feature>
<dbReference type="Proteomes" id="UP000673975">
    <property type="component" value="Unassembled WGS sequence"/>
</dbReference>
<keyword evidence="4" id="KW-1003">Cell membrane</keyword>
<keyword evidence="3" id="KW-0813">Transport</keyword>
<evidence type="ECO:0000256" key="3">
    <source>
        <dbReference type="ARBA" id="ARBA00022448"/>
    </source>
</evidence>
<comment type="caution">
    <text evidence="9">The sequence shown here is derived from an EMBL/GenBank/DDBJ whole genome shotgun (WGS) entry which is preliminary data.</text>
</comment>
<dbReference type="Pfam" id="PF01594">
    <property type="entry name" value="AI-2E_transport"/>
    <property type="match status" value="1"/>
</dbReference>
<evidence type="ECO:0000256" key="5">
    <source>
        <dbReference type="ARBA" id="ARBA00022692"/>
    </source>
</evidence>
<protein>
    <submittedName>
        <fullName evidence="9">AI-2E family transporter</fullName>
    </submittedName>
</protein>
<evidence type="ECO:0000256" key="1">
    <source>
        <dbReference type="ARBA" id="ARBA00004651"/>
    </source>
</evidence>
<keyword evidence="6 8" id="KW-1133">Transmembrane helix</keyword>
<dbReference type="GO" id="GO:0055085">
    <property type="term" value="P:transmembrane transport"/>
    <property type="evidence" value="ECO:0007669"/>
    <property type="project" value="TreeGrafter"/>
</dbReference>
<keyword evidence="10" id="KW-1185">Reference proteome</keyword>
<evidence type="ECO:0000256" key="6">
    <source>
        <dbReference type="ARBA" id="ARBA00022989"/>
    </source>
</evidence>
<name>A0A8J7UTA6_9BACT</name>
<feature type="transmembrane region" description="Helical" evidence="8">
    <location>
        <begin position="237"/>
        <end position="258"/>
    </location>
</feature>
<feature type="transmembrane region" description="Helical" evidence="8">
    <location>
        <begin position="211"/>
        <end position="231"/>
    </location>
</feature>
<accession>A0A8J7UTA6</accession>
<evidence type="ECO:0000256" key="2">
    <source>
        <dbReference type="ARBA" id="ARBA00009773"/>
    </source>
</evidence>
<feature type="transmembrane region" description="Helical" evidence="8">
    <location>
        <begin position="62"/>
        <end position="87"/>
    </location>
</feature>
<dbReference type="PANTHER" id="PTHR21716:SF53">
    <property type="entry name" value="PERMEASE PERM-RELATED"/>
    <property type="match status" value="1"/>
</dbReference>
<keyword evidence="5 8" id="KW-0812">Transmembrane</keyword>